<evidence type="ECO:0000256" key="1">
    <source>
        <dbReference type="SAM" id="MobiDB-lite"/>
    </source>
</evidence>
<name>A0A1I3C7H5_9PLAN</name>
<protein>
    <submittedName>
        <fullName evidence="3">Uncharacterized protein</fullName>
    </submittedName>
</protein>
<dbReference type="RefSeq" id="WP_139228222.1">
    <property type="nucleotide sequence ID" value="NZ_FOQD01000002.1"/>
</dbReference>
<feature type="chain" id="PRO_5011441439" evidence="2">
    <location>
        <begin position="29"/>
        <end position="396"/>
    </location>
</feature>
<dbReference type="AlphaFoldDB" id="A0A1I3C7H5"/>
<gene>
    <name evidence="3" type="ORF">SAMN05421753_102136</name>
</gene>
<feature type="region of interest" description="Disordered" evidence="1">
    <location>
        <begin position="303"/>
        <end position="396"/>
    </location>
</feature>
<dbReference type="PROSITE" id="PS51257">
    <property type="entry name" value="PROKAR_LIPOPROTEIN"/>
    <property type="match status" value="1"/>
</dbReference>
<evidence type="ECO:0000313" key="4">
    <source>
        <dbReference type="Proteomes" id="UP000199518"/>
    </source>
</evidence>
<proteinExistence type="predicted"/>
<keyword evidence="2" id="KW-0732">Signal</keyword>
<dbReference type="STRING" id="1576369.SAMN05421753_102136"/>
<evidence type="ECO:0000313" key="3">
    <source>
        <dbReference type="EMBL" id="SFH70099.1"/>
    </source>
</evidence>
<evidence type="ECO:0000256" key="2">
    <source>
        <dbReference type="SAM" id="SignalP"/>
    </source>
</evidence>
<feature type="compositionally biased region" description="Low complexity" evidence="1">
    <location>
        <begin position="356"/>
        <end position="389"/>
    </location>
</feature>
<accession>A0A1I3C7H5</accession>
<dbReference type="OrthoDB" id="279598at2"/>
<feature type="signal peptide" evidence="2">
    <location>
        <begin position="1"/>
        <end position="28"/>
    </location>
</feature>
<keyword evidence="4" id="KW-1185">Reference proteome</keyword>
<dbReference type="EMBL" id="FOQD01000002">
    <property type="protein sequence ID" value="SFH70099.1"/>
    <property type="molecule type" value="Genomic_DNA"/>
</dbReference>
<sequence>MSLRVTLHRLTLVSLLTASAMSSLSGCAVSRMARWSRPQPSVLEPGCTKQQVLACVNRNAVANETHPVLESWRSGSVRLHVDGVPMALPASVAVQAPSNFRLLVSNPLSGGQEVDIGSNNERFWIWSKEQPQVMTARHEDVAFALKELEMPVHIHPLWLMEVFGVAAVNGDEFEMLPARMESGTVDLVATRESPLGEDVERVVRVNLVQGNVQEHILRMPGGKVLARARLDRYTKLPNGTVMPLVISLEWPDARMKMVMDIRNPEINSPSLSQNVAIWQMPQHGQVVDIGAVARHRSAQANGIAPVTHELSRPVTPGQVRLPNSNEADWAQSPAAGAKATQTAEVPGNEDSAPVWASGTSPATTTPAKTPSATALPSAYSPSASRSSLGPLPPARE</sequence>
<dbReference type="Proteomes" id="UP000199518">
    <property type="component" value="Unassembled WGS sequence"/>
</dbReference>
<organism evidence="3 4">
    <name type="scientific">Planctomicrobium piriforme</name>
    <dbReference type="NCBI Taxonomy" id="1576369"/>
    <lineage>
        <taxon>Bacteria</taxon>
        <taxon>Pseudomonadati</taxon>
        <taxon>Planctomycetota</taxon>
        <taxon>Planctomycetia</taxon>
        <taxon>Planctomycetales</taxon>
        <taxon>Planctomycetaceae</taxon>
        <taxon>Planctomicrobium</taxon>
    </lineage>
</organism>
<reference evidence="4" key="1">
    <citation type="submission" date="2016-10" db="EMBL/GenBank/DDBJ databases">
        <authorList>
            <person name="Varghese N."/>
            <person name="Submissions S."/>
        </authorList>
    </citation>
    <scope>NUCLEOTIDE SEQUENCE [LARGE SCALE GENOMIC DNA]</scope>
    <source>
        <strain evidence="4">DSM 26348</strain>
    </source>
</reference>